<protein>
    <submittedName>
        <fullName evidence="2">Uncharacterized protein</fullName>
    </submittedName>
</protein>
<sequence length="233" mass="25726">MDFKFLPRKEKNKDGKAPYAYATNALFSFDYSIRGDVPLNKEKTQALYVVGDKGTVFTRAQLEQCEALLENSLTSLDEKVKKEAKYKVKEASTDQPYTAPSTPLPQQKKVEVPKPSVAGPSTSSSTSSVTPSLPAEPKWVTVGEKLPKKQEKPHFTSSTPAARAPTSLPKPTSALPKSSSVDPAKDPSDWPDLKGQTVEIHVYQEDQLDLFAKLVRDEGERARNNQARKKSSF</sequence>
<gene>
    <name evidence="2" type="ORF">Klosneuvirus_6_13</name>
</gene>
<feature type="compositionally biased region" description="Low complexity" evidence="1">
    <location>
        <begin position="115"/>
        <end position="132"/>
    </location>
</feature>
<feature type="compositionally biased region" description="Polar residues" evidence="1">
    <location>
        <begin position="93"/>
        <end position="105"/>
    </location>
</feature>
<feature type="compositionally biased region" description="Basic and acidic residues" evidence="1">
    <location>
        <begin position="145"/>
        <end position="154"/>
    </location>
</feature>
<organism evidence="2">
    <name type="scientific">Klosneuvirus KNV1</name>
    <dbReference type="NCBI Taxonomy" id="1977640"/>
    <lineage>
        <taxon>Viruses</taxon>
        <taxon>Varidnaviria</taxon>
        <taxon>Bamfordvirae</taxon>
        <taxon>Nucleocytoviricota</taxon>
        <taxon>Megaviricetes</taxon>
        <taxon>Imitervirales</taxon>
        <taxon>Mimiviridae</taxon>
        <taxon>Klosneuvirinae</taxon>
        <taxon>Klosneuvirus</taxon>
    </lineage>
</organism>
<dbReference type="EMBL" id="KY684113">
    <property type="protein sequence ID" value="ARF12451.1"/>
    <property type="molecule type" value="Genomic_DNA"/>
</dbReference>
<evidence type="ECO:0000256" key="1">
    <source>
        <dbReference type="SAM" id="MobiDB-lite"/>
    </source>
</evidence>
<accession>A0A1V0SLB1</accession>
<feature type="compositionally biased region" description="Basic and acidic residues" evidence="1">
    <location>
        <begin position="183"/>
        <end position="192"/>
    </location>
</feature>
<name>A0A1V0SLB1_9VIRU</name>
<feature type="compositionally biased region" description="Basic and acidic residues" evidence="1">
    <location>
        <begin position="83"/>
        <end position="92"/>
    </location>
</feature>
<feature type="region of interest" description="Disordered" evidence="1">
    <location>
        <begin position="83"/>
        <end position="193"/>
    </location>
</feature>
<reference evidence="2" key="1">
    <citation type="journal article" date="2017" name="Science">
        <title>Giant viruses with an expanded complement of translation system components.</title>
        <authorList>
            <person name="Schulz F."/>
            <person name="Yutin N."/>
            <person name="Ivanova N.N."/>
            <person name="Ortega D.R."/>
            <person name="Lee T.K."/>
            <person name="Vierheilig J."/>
            <person name="Daims H."/>
            <person name="Horn M."/>
            <person name="Wagner M."/>
            <person name="Jensen G.J."/>
            <person name="Kyrpides N.C."/>
            <person name="Koonin E.V."/>
            <person name="Woyke T."/>
        </authorList>
    </citation>
    <scope>NUCLEOTIDE SEQUENCE</scope>
    <source>
        <strain evidence="2">KNV1</strain>
    </source>
</reference>
<proteinExistence type="predicted"/>
<evidence type="ECO:0000313" key="2">
    <source>
        <dbReference type="EMBL" id="ARF12451.1"/>
    </source>
</evidence>